<keyword evidence="9" id="KW-1185">Reference proteome</keyword>
<dbReference type="GO" id="GO:0016779">
    <property type="term" value="F:nucleotidyltransferase activity"/>
    <property type="evidence" value="ECO:0007669"/>
    <property type="project" value="UniProtKB-KW"/>
</dbReference>
<evidence type="ECO:0000256" key="1">
    <source>
        <dbReference type="ARBA" id="ARBA00022679"/>
    </source>
</evidence>
<dbReference type="Gene3D" id="3.10.10.10">
    <property type="entry name" value="HIV Type 1 Reverse Transcriptase, subunit A, domain 1"/>
    <property type="match status" value="1"/>
</dbReference>
<dbReference type="EMBL" id="VJMJ01000078">
    <property type="protein sequence ID" value="KAF0738238.1"/>
    <property type="molecule type" value="Genomic_DNA"/>
</dbReference>
<reference evidence="8 9" key="1">
    <citation type="submission" date="2019-07" db="EMBL/GenBank/DDBJ databases">
        <title>Genomics analysis of Aphanomyces spp. identifies a new class of oomycete effector associated with host adaptation.</title>
        <authorList>
            <person name="Gaulin E."/>
        </authorList>
    </citation>
    <scope>NUCLEOTIDE SEQUENCE [LARGE SCALE GENOMIC DNA]</scope>
    <source>
        <strain evidence="8 9">ATCC 201684</strain>
    </source>
</reference>
<dbReference type="FunFam" id="3.30.70.270:FF:000026">
    <property type="entry name" value="Transposon Ty3-G Gag-Pol polyprotein"/>
    <property type="match status" value="1"/>
</dbReference>
<feature type="compositionally biased region" description="Basic and acidic residues" evidence="6">
    <location>
        <begin position="171"/>
        <end position="204"/>
    </location>
</feature>
<dbReference type="Gene3D" id="2.40.70.10">
    <property type="entry name" value="Acid Proteases"/>
    <property type="match status" value="1"/>
</dbReference>
<dbReference type="InterPro" id="IPR000477">
    <property type="entry name" value="RT_dom"/>
</dbReference>
<feature type="domain" description="Reverse transcriptase" evidence="7">
    <location>
        <begin position="432"/>
        <end position="652"/>
    </location>
</feature>
<dbReference type="AlphaFoldDB" id="A0A6G0XDP7"/>
<gene>
    <name evidence="8" type="ORF">Ae201684_005882</name>
</gene>
<organism evidence="8 9">
    <name type="scientific">Aphanomyces euteiches</name>
    <dbReference type="NCBI Taxonomy" id="100861"/>
    <lineage>
        <taxon>Eukaryota</taxon>
        <taxon>Sar</taxon>
        <taxon>Stramenopiles</taxon>
        <taxon>Oomycota</taxon>
        <taxon>Saprolegniomycetes</taxon>
        <taxon>Saprolegniales</taxon>
        <taxon>Verrucalvaceae</taxon>
        <taxon>Aphanomyces</taxon>
    </lineage>
</organism>
<accession>A0A6G0XDP7</accession>
<dbReference type="VEuPathDB" id="FungiDB:AeMF1_005842"/>
<feature type="region of interest" description="Disordered" evidence="6">
    <location>
        <begin position="171"/>
        <end position="223"/>
    </location>
</feature>
<keyword evidence="4" id="KW-0255">Endonuclease</keyword>
<protein>
    <recommendedName>
        <fullName evidence="7">Reverse transcriptase domain-containing protein</fullName>
    </recommendedName>
</protein>
<dbReference type="InterPro" id="IPR043128">
    <property type="entry name" value="Rev_trsase/Diguanyl_cyclase"/>
</dbReference>
<dbReference type="VEuPathDB" id="FungiDB:AeMF1_011996"/>
<dbReference type="Pfam" id="PF00078">
    <property type="entry name" value="RVT_1"/>
    <property type="match status" value="1"/>
</dbReference>
<feature type="compositionally biased region" description="Basic and acidic residues" evidence="6">
    <location>
        <begin position="213"/>
        <end position="223"/>
    </location>
</feature>
<dbReference type="CDD" id="cd01647">
    <property type="entry name" value="RT_LTR"/>
    <property type="match status" value="1"/>
</dbReference>
<dbReference type="PANTHER" id="PTHR37984:SF5">
    <property type="entry name" value="PROTEIN NYNRIN-LIKE"/>
    <property type="match status" value="1"/>
</dbReference>
<evidence type="ECO:0000256" key="6">
    <source>
        <dbReference type="SAM" id="MobiDB-lite"/>
    </source>
</evidence>
<dbReference type="InterPro" id="IPR021109">
    <property type="entry name" value="Peptidase_aspartic_dom_sf"/>
</dbReference>
<evidence type="ECO:0000313" key="9">
    <source>
        <dbReference type="Proteomes" id="UP000481153"/>
    </source>
</evidence>
<keyword evidence="4" id="KW-0378">Hydrolase</keyword>
<dbReference type="Proteomes" id="UP000481153">
    <property type="component" value="Unassembled WGS sequence"/>
</dbReference>
<dbReference type="InterPro" id="IPR043502">
    <property type="entry name" value="DNA/RNA_pol_sf"/>
</dbReference>
<sequence length="731" mass="81826">MMMNKEKLEEAVAKSDGRATVRVKMADGSMAEQPRVLITLPTRVGQFVSDETYFVIDLDERWDLMLGMGWLEKHQPTINWKLKTISKPPDANKALGLVSNEPTPNETKSPRRVTLAVEGLATHGHDIALMKAADGQRIASADEDCDGTGDTMTSEDHVDIWGVECDLEKAPRDGCAGSRDDPTKKKDATMSWEEKRTSDLEAPRDTGAGSGADPEREKDLDASWKLNRETQWNTWKNANSTRDAPCFGITRERSNALRDRCRQKRRRIGRKNFRLNNVAMERGVTPEELVLSQCDLEELPQVAEEIVKLPEMSFAEFEEALRQQDVVSIALIQAVEEVDLRSSSTLDTDVDGSKPASTYAATWASLKTNAFYDLIREFEDIFPEEVPQALPKGKGVRHEIDLIPGTKWCVTRQWTLPKDQVDHIDAFFEKRRQAGHVRPSTSPHSSPTFCVTKPTEGWRIVHAFSKLNAATIPAQTPIPRKDVIIDGMAGSTIFSTVDLRDGFYQILMRICDIPKTAVSTPSGMLWEWLVMPQGLSNAPATFNRLVTDKLRHLRDIAPSYFDDIYVHSRASRDVSDVEVHRGHLRALFQVLRENGLYANLQKCMFGVDEIPVQGDFVGINDCRVDPAKVEAVTTWPTPQTASELRSWLGLATYLHKFSKNFASIARPLSALLAKDVPWAWMDECQSAFDGIKTSLIEAPVLALPDFSRPFSVVCDASIQGIGCCRTKMHRA</sequence>
<evidence type="ECO:0000313" key="8">
    <source>
        <dbReference type="EMBL" id="KAF0738238.1"/>
    </source>
</evidence>
<name>A0A6G0XDP7_9STRA</name>
<evidence type="ECO:0000256" key="4">
    <source>
        <dbReference type="ARBA" id="ARBA00022759"/>
    </source>
</evidence>
<evidence type="ECO:0000256" key="5">
    <source>
        <dbReference type="ARBA" id="ARBA00023268"/>
    </source>
</evidence>
<keyword evidence="5" id="KW-0511">Multifunctional enzyme</keyword>
<dbReference type="Gene3D" id="3.30.70.270">
    <property type="match status" value="2"/>
</dbReference>
<keyword evidence="2" id="KW-0548">Nucleotidyltransferase</keyword>
<dbReference type="InterPro" id="IPR041577">
    <property type="entry name" value="RT_RNaseH_2"/>
</dbReference>
<dbReference type="PROSITE" id="PS50878">
    <property type="entry name" value="RT_POL"/>
    <property type="match status" value="1"/>
</dbReference>
<evidence type="ECO:0000259" key="7">
    <source>
        <dbReference type="PROSITE" id="PS50878"/>
    </source>
</evidence>
<proteinExistence type="predicted"/>
<keyword evidence="3" id="KW-0540">Nuclease</keyword>
<dbReference type="Pfam" id="PF17919">
    <property type="entry name" value="RT_RNaseH_2"/>
    <property type="match status" value="1"/>
</dbReference>
<dbReference type="InterPro" id="IPR050951">
    <property type="entry name" value="Retrovirus_Pol_polyprotein"/>
</dbReference>
<dbReference type="GO" id="GO:0004519">
    <property type="term" value="F:endonuclease activity"/>
    <property type="evidence" value="ECO:0007669"/>
    <property type="project" value="UniProtKB-KW"/>
</dbReference>
<comment type="caution">
    <text evidence="8">The sequence shown here is derived from an EMBL/GenBank/DDBJ whole genome shotgun (WGS) entry which is preliminary data.</text>
</comment>
<evidence type="ECO:0000256" key="3">
    <source>
        <dbReference type="ARBA" id="ARBA00022722"/>
    </source>
</evidence>
<dbReference type="PANTHER" id="PTHR37984">
    <property type="entry name" value="PROTEIN CBG26694"/>
    <property type="match status" value="1"/>
</dbReference>
<dbReference type="SUPFAM" id="SSF56672">
    <property type="entry name" value="DNA/RNA polymerases"/>
    <property type="match status" value="1"/>
</dbReference>
<evidence type="ECO:0000256" key="2">
    <source>
        <dbReference type="ARBA" id="ARBA00022695"/>
    </source>
</evidence>
<keyword evidence="1" id="KW-0808">Transferase</keyword>
<dbReference type="VEuPathDB" id="FungiDB:AeMF1_019386"/>